<dbReference type="Proteomes" id="UP000635245">
    <property type="component" value="Unassembled WGS sequence"/>
</dbReference>
<dbReference type="AlphaFoldDB" id="A0A934QRH3"/>
<dbReference type="SUPFAM" id="SSF53187">
    <property type="entry name" value="Zn-dependent exopeptidases"/>
    <property type="match status" value="1"/>
</dbReference>
<feature type="domain" description="MurNAc-LAA" evidence="3">
    <location>
        <begin position="140"/>
        <end position="260"/>
    </location>
</feature>
<organism evidence="4 5">
    <name type="scientific">Prauserella cavernicola</name>
    <dbReference type="NCBI Taxonomy" id="2800127"/>
    <lineage>
        <taxon>Bacteria</taxon>
        <taxon>Bacillati</taxon>
        <taxon>Actinomycetota</taxon>
        <taxon>Actinomycetes</taxon>
        <taxon>Pseudonocardiales</taxon>
        <taxon>Pseudonocardiaceae</taxon>
        <taxon>Prauserella</taxon>
    </lineage>
</organism>
<dbReference type="SMART" id="SM00646">
    <property type="entry name" value="Ami_3"/>
    <property type="match status" value="1"/>
</dbReference>
<accession>A0A934QRH3</accession>
<dbReference type="GO" id="GO:0008745">
    <property type="term" value="F:N-acetylmuramoyl-L-alanine amidase activity"/>
    <property type="evidence" value="ECO:0007669"/>
    <property type="project" value="InterPro"/>
</dbReference>
<dbReference type="EMBL" id="JAENJH010000002">
    <property type="protein sequence ID" value="MBK1785025.1"/>
    <property type="molecule type" value="Genomic_DNA"/>
</dbReference>
<gene>
    <name evidence="4" type="ORF">JHE00_11880</name>
</gene>
<evidence type="ECO:0000313" key="4">
    <source>
        <dbReference type="EMBL" id="MBK1785025.1"/>
    </source>
</evidence>
<dbReference type="PANTHER" id="PTHR30404">
    <property type="entry name" value="N-ACETYLMURAMOYL-L-ALANINE AMIDASE"/>
    <property type="match status" value="1"/>
</dbReference>
<dbReference type="InterPro" id="IPR002508">
    <property type="entry name" value="MurNAc-LAA_cat"/>
</dbReference>
<dbReference type="CDD" id="cd02696">
    <property type="entry name" value="MurNAc-LAA"/>
    <property type="match status" value="1"/>
</dbReference>
<proteinExistence type="predicted"/>
<protein>
    <submittedName>
        <fullName evidence="4">N-acetylmuramoyl-L-alanine amidase</fullName>
    </submittedName>
</protein>
<dbReference type="InterPro" id="IPR050695">
    <property type="entry name" value="N-acetylmuramoyl_amidase_3"/>
</dbReference>
<dbReference type="Pfam" id="PF01520">
    <property type="entry name" value="Amidase_3"/>
    <property type="match status" value="1"/>
</dbReference>
<dbReference type="PANTHER" id="PTHR30404:SF0">
    <property type="entry name" value="N-ACETYLMURAMOYL-L-ALANINE AMIDASE AMIC"/>
    <property type="match status" value="1"/>
</dbReference>
<evidence type="ECO:0000256" key="1">
    <source>
        <dbReference type="ARBA" id="ARBA00022801"/>
    </source>
</evidence>
<dbReference type="GO" id="GO:0009253">
    <property type="term" value="P:peptidoglycan catabolic process"/>
    <property type="evidence" value="ECO:0007669"/>
    <property type="project" value="InterPro"/>
</dbReference>
<evidence type="ECO:0000256" key="2">
    <source>
        <dbReference type="SAM" id="MobiDB-lite"/>
    </source>
</evidence>
<sequence>MLFVSLALSSCGPDGGAAAPAASQSPAPDRVSSTPRQVPTTAPPRSTTPEPDPPTVVLDAGHNGGNASALSEINREVPAGRGRMKPCNTTGTATDDGYPEHVFNFDVAKRVGEALRARGVRVVGTRDSDDGVGPCVDRRAAIGNEVNADAVVSIHADGSSTQGSGFHVAFSDPPLNPAQGDPANRLATTVLDAMAAEFPVADYIGEGGLSGRDDLAGLNLSEVPAVLVECGNMRNPDEASVMSTPEGRQRYADAITEGVLAYLG</sequence>
<comment type="caution">
    <text evidence="4">The sequence shown here is derived from an EMBL/GenBank/DDBJ whole genome shotgun (WGS) entry which is preliminary data.</text>
</comment>
<feature type="region of interest" description="Disordered" evidence="2">
    <location>
        <begin position="12"/>
        <end position="83"/>
    </location>
</feature>
<reference evidence="4" key="1">
    <citation type="submission" date="2020-12" db="EMBL/GenBank/DDBJ databases">
        <title>Prauserella sp. ASG 168, a novel actinomycete isolated from cave rock.</title>
        <authorList>
            <person name="Suriyachadkun C."/>
        </authorList>
    </citation>
    <scope>NUCLEOTIDE SEQUENCE</scope>
    <source>
        <strain evidence="4">ASG 168</strain>
    </source>
</reference>
<keyword evidence="5" id="KW-1185">Reference proteome</keyword>
<feature type="compositionally biased region" description="Polar residues" evidence="2">
    <location>
        <begin position="31"/>
        <end position="40"/>
    </location>
</feature>
<dbReference type="Gene3D" id="3.40.630.40">
    <property type="entry name" value="Zn-dependent exopeptidases"/>
    <property type="match status" value="1"/>
</dbReference>
<evidence type="ECO:0000259" key="3">
    <source>
        <dbReference type="SMART" id="SM00646"/>
    </source>
</evidence>
<dbReference type="GO" id="GO:0030288">
    <property type="term" value="C:outer membrane-bounded periplasmic space"/>
    <property type="evidence" value="ECO:0007669"/>
    <property type="project" value="TreeGrafter"/>
</dbReference>
<feature type="compositionally biased region" description="Low complexity" evidence="2">
    <location>
        <begin position="12"/>
        <end position="28"/>
    </location>
</feature>
<keyword evidence="1" id="KW-0378">Hydrolase</keyword>
<name>A0A934QRH3_9PSEU</name>
<evidence type="ECO:0000313" key="5">
    <source>
        <dbReference type="Proteomes" id="UP000635245"/>
    </source>
</evidence>